<dbReference type="EMBL" id="MN379557">
    <property type="protein sequence ID" value="QIR82152.1"/>
    <property type="molecule type" value="Genomic_DNA"/>
</dbReference>
<protein>
    <submittedName>
        <fullName evidence="1">Capsid protein</fullName>
    </submittedName>
</protein>
<reference evidence="1" key="1">
    <citation type="submission" date="2019-08" db="EMBL/GenBank/DDBJ databases">
        <title>Identification of single stranded DNA viruses in chicken tracheal swab swabs.</title>
        <authorList>
            <person name="Chrzastek K."/>
            <person name="Kapczynski D."/>
            <person name="Kulkarni A."/>
            <person name="Chappell L."/>
            <person name="Schmidlin K."/>
            <person name="Varsani A."/>
        </authorList>
    </citation>
    <scope>NUCLEOTIDE SEQUENCE</scope>
    <source>
        <strain evidence="1">Mg4_9368</strain>
    </source>
</reference>
<evidence type="ECO:0000313" key="1">
    <source>
        <dbReference type="EMBL" id="QIR82152.1"/>
    </source>
</evidence>
<name>A0A6G9W0S9_9ZZZZ</name>
<accession>A0A6G9W0S9</accession>
<organism evidence="1">
    <name type="scientific">unidentified</name>
    <dbReference type="NCBI Taxonomy" id="32644"/>
    <lineage>
        <taxon>unclassified sequences</taxon>
    </lineage>
</organism>
<proteinExistence type="predicted"/>
<dbReference type="AlphaFoldDB" id="A0A6G9W0S9"/>
<sequence>MYRRRMCRRTFRRPKRNYQIVRPGYNITLYGTPTGEQVNYTTVVNPADVTGVRKVKNFQVSFNVDQGQPSFWWALVYVPKGYVPNQIYPTGASNDLYSPSNNVLVCGFYDSSDPTRQTWFSRLSRNLNAGDGLALVYKPVTQSRDGEAQVMLQYAITF</sequence>